<dbReference type="AlphaFoldDB" id="A0A3F2S098"/>
<dbReference type="Pfam" id="PF07282">
    <property type="entry name" value="Cas12f1-like_TNB"/>
    <property type="match status" value="1"/>
</dbReference>
<dbReference type="InterPro" id="IPR010095">
    <property type="entry name" value="Cas12f1-like_TNB"/>
</dbReference>
<comment type="caution">
    <text evidence="3">The sequence shown here is derived from an EMBL/GenBank/DDBJ whole genome shotgun (WGS) entry which is preliminary data.</text>
</comment>
<sequence length="384" mass="42865">MVRKHFEEVASDATPETASDEMRAAVLKRKIWNPTARAMMVQAHYRFKMLLKYKMVRSSGRVIDCEEEYTSKTCSRCGAINHKLGGKHVFQCPSCNVVLDRDVDAAKNIFHKNMHFDSMADTSRDRAASSSSDEADWRACVEYETKRVVVGDLEVQVFQMEELPVAASLFMLAEMDANVTEISGTRLWTGSHFLSRYMWRHPELVQDKRVLELGAGTGICSIVASKLGANKCLATDGDEEVVELLQKNIKVNGAERVVTARSLFWGDEPSAQTLLAELPGAFTDVDIVLAGDVLYKSELLPLLFATVTRVLVADGDDRAFVLCHIPRADVTHDLVQKQIVDSGLQFEEVKLPAEDIADAAAKLEECPEEDVKRARLYYITAKDK</sequence>
<dbReference type="EMBL" id="MBDO02000019">
    <property type="protein sequence ID" value="RLN67828.1"/>
    <property type="molecule type" value="Genomic_DNA"/>
</dbReference>
<dbReference type="GO" id="GO:0003677">
    <property type="term" value="F:DNA binding"/>
    <property type="evidence" value="ECO:0007669"/>
    <property type="project" value="UniProtKB-KW"/>
</dbReference>
<evidence type="ECO:0000313" key="4">
    <source>
        <dbReference type="Proteomes" id="UP000277300"/>
    </source>
</evidence>
<dbReference type="Gene3D" id="3.40.50.150">
    <property type="entry name" value="Vaccinia Virus protein VP39"/>
    <property type="match status" value="1"/>
</dbReference>
<dbReference type="PANTHER" id="PTHR14614">
    <property type="entry name" value="HEPATOCELLULAR CARCINOMA-ASSOCIATED ANTIGEN"/>
    <property type="match status" value="1"/>
</dbReference>
<dbReference type="OrthoDB" id="443981at2759"/>
<protein>
    <recommendedName>
        <fullName evidence="2">Cas12f1-like TNB domain-containing protein</fullName>
    </recommendedName>
</protein>
<feature type="domain" description="Cas12f1-like TNB" evidence="2">
    <location>
        <begin position="44"/>
        <end position="109"/>
    </location>
</feature>
<organism evidence="3 4">
    <name type="scientific">Phytophthora kernoviae</name>
    <dbReference type="NCBI Taxonomy" id="325452"/>
    <lineage>
        <taxon>Eukaryota</taxon>
        <taxon>Sar</taxon>
        <taxon>Stramenopiles</taxon>
        <taxon>Oomycota</taxon>
        <taxon>Peronosporomycetes</taxon>
        <taxon>Peronosporales</taxon>
        <taxon>Peronosporaceae</taxon>
        <taxon>Phytophthora</taxon>
    </lineage>
</organism>
<dbReference type="Pfam" id="PF10294">
    <property type="entry name" value="Methyltransf_16"/>
    <property type="match status" value="1"/>
</dbReference>
<dbReference type="CDD" id="cd02440">
    <property type="entry name" value="AdoMet_MTases"/>
    <property type="match status" value="1"/>
</dbReference>
<accession>A0A3F2S098</accession>
<dbReference type="SUPFAM" id="SSF53335">
    <property type="entry name" value="S-adenosyl-L-methionine-dependent methyltransferases"/>
    <property type="match status" value="1"/>
</dbReference>
<name>A0A3F2S098_9STRA</name>
<dbReference type="InterPro" id="IPR029063">
    <property type="entry name" value="SAM-dependent_MTases_sf"/>
</dbReference>
<proteinExistence type="predicted"/>
<dbReference type="Proteomes" id="UP000277300">
    <property type="component" value="Unassembled WGS sequence"/>
</dbReference>
<evidence type="ECO:0000256" key="1">
    <source>
        <dbReference type="ARBA" id="ARBA00023125"/>
    </source>
</evidence>
<evidence type="ECO:0000313" key="3">
    <source>
        <dbReference type="EMBL" id="RLN67828.1"/>
    </source>
</evidence>
<dbReference type="InterPro" id="IPR019410">
    <property type="entry name" value="Methyltransf_16"/>
</dbReference>
<reference evidence="3 4" key="1">
    <citation type="submission" date="2018-07" db="EMBL/GenBank/DDBJ databases">
        <title>Genome sequencing of oomycete isolates from Chile give support for New Zealand origin for Phytophthora kernoviae and make available the first Nothophytophthora sp. genome.</title>
        <authorList>
            <person name="Studholme D.J."/>
            <person name="Sanfuentes E."/>
            <person name="Panda P."/>
            <person name="Hill R."/>
            <person name="Sambles C."/>
            <person name="Grant M."/>
            <person name="Williams N.M."/>
            <person name="Mcdougal R.L."/>
        </authorList>
    </citation>
    <scope>NUCLEOTIDE SEQUENCE [LARGE SCALE GENOMIC DNA]</scope>
    <source>
        <strain evidence="3">Chile6</strain>
    </source>
</reference>
<gene>
    <name evidence="3" type="ORF">BBP00_00001366</name>
</gene>
<keyword evidence="1" id="KW-0238">DNA-binding</keyword>
<dbReference type="PANTHER" id="PTHR14614:SF142">
    <property type="entry name" value="FAM86 N-TERMINAL DOMAIN-CONTAINING PROTEIN"/>
    <property type="match status" value="1"/>
</dbReference>
<evidence type="ECO:0000259" key="2">
    <source>
        <dbReference type="Pfam" id="PF07282"/>
    </source>
</evidence>